<dbReference type="EMBL" id="JAVFWL010000006">
    <property type="protein sequence ID" value="KAK6767166.1"/>
    <property type="molecule type" value="Genomic_DNA"/>
</dbReference>
<reference evidence="8 9" key="1">
    <citation type="submission" date="2023-08" db="EMBL/GenBank/DDBJ databases">
        <title>A Necator americanus chromosomal reference genome.</title>
        <authorList>
            <person name="Ilik V."/>
            <person name="Petrzelkova K.J."/>
            <person name="Pardy F."/>
            <person name="Fuh T."/>
            <person name="Niatou-Singa F.S."/>
            <person name="Gouil Q."/>
            <person name="Baker L."/>
            <person name="Ritchie M.E."/>
            <person name="Jex A.R."/>
            <person name="Gazzola D."/>
            <person name="Li H."/>
            <person name="Toshio Fujiwara R."/>
            <person name="Zhan B."/>
            <person name="Aroian R.V."/>
            <person name="Pafco B."/>
            <person name="Schwarz E.M."/>
        </authorList>
    </citation>
    <scope>NUCLEOTIDE SEQUENCE [LARGE SCALE GENOMIC DNA]</scope>
    <source>
        <strain evidence="8 9">Aroian</strain>
        <tissue evidence="8">Whole animal</tissue>
    </source>
</reference>
<evidence type="ECO:0000256" key="1">
    <source>
        <dbReference type="ARBA" id="ARBA00001961"/>
    </source>
</evidence>
<evidence type="ECO:0000313" key="8">
    <source>
        <dbReference type="EMBL" id="KAK6767166.1"/>
    </source>
</evidence>
<evidence type="ECO:0000256" key="3">
    <source>
        <dbReference type="ARBA" id="ARBA00022896"/>
    </source>
</evidence>
<dbReference type="InterPro" id="IPR045054">
    <property type="entry name" value="P4HA-like"/>
</dbReference>
<gene>
    <name evidence="8" type="primary">Necator_chrX.g26607</name>
    <name evidence="8" type="ORF">RB195_026439</name>
</gene>
<accession>A0ABR1EWZ3</accession>
<keyword evidence="5" id="KW-0560">Oxidoreductase</keyword>
<keyword evidence="6" id="KW-0408">Iron</keyword>
<evidence type="ECO:0000256" key="6">
    <source>
        <dbReference type="ARBA" id="ARBA00023004"/>
    </source>
</evidence>
<evidence type="ECO:0000256" key="5">
    <source>
        <dbReference type="ARBA" id="ARBA00023002"/>
    </source>
</evidence>
<evidence type="ECO:0000256" key="4">
    <source>
        <dbReference type="ARBA" id="ARBA00022964"/>
    </source>
</evidence>
<keyword evidence="2" id="KW-0479">Metal-binding</keyword>
<dbReference type="Gene3D" id="2.60.120.620">
    <property type="entry name" value="q2cbj1_9rhob like domain"/>
    <property type="match status" value="1"/>
</dbReference>
<dbReference type="InterPro" id="IPR006620">
    <property type="entry name" value="Pro_4_hyd_alph"/>
</dbReference>
<evidence type="ECO:0000256" key="2">
    <source>
        <dbReference type="ARBA" id="ARBA00022723"/>
    </source>
</evidence>
<proteinExistence type="predicted"/>
<sequence length="341" mass="39045">MEDLMAPARPVRRSTGIKVIKMIKVFEDFQEGAEIFAASESSTLVSRRFVSAQYSRIIVTAASPPTEMKVAIFVIFVAVDATDLEMLKEWKDYELEQCDGPPSTDDFYQCFSYLWNYELVNMELLHSEPPIIAYRDLLPREHVKRFLADVETEQKKSQKDLKGPPYATEITIGLRAKDGARRVFERISRLIPFIDFKNSDPWQVLIFKRNDHFAPRHEYLETSAGEELDAFTKKHGNRFAAFSITLEKPESGGKHVFPITSNTCEMEVGDALLWINVDVDRNKEFSMIHGDCPVKEGTKITATLRIRENGQYLLMSSYPGGFYNYDMIVAPNLQYAGMCME</sequence>
<protein>
    <recommendedName>
        <fullName evidence="7">Prolyl 4-hydroxylase alpha subunit domain-containing protein</fullName>
    </recommendedName>
</protein>
<dbReference type="SMART" id="SM00702">
    <property type="entry name" value="P4Hc"/>
    <property type="match status" value="1"/>
</dbReference>
<keyword evidence="9" id="KW-1185">Reference proteome</keyword>
<dbReference type="PANTHER" id="PTHR10869:SF244">
    <property type="entry name" value="PROLYL 4-HYDROXYLASE SUBUNIT ALPHA-2"/>
    <property type="match status" value="1"/>
</dbReference>
<name>A0ABR1EWZ3_NECAM</name>
<dbReference type="PANTHER" id="PTHR10869">
    <property type="entry name" value="PROLYL 4-HYDROXYLASE ALPHA SUBUNIT"/>
    <property type="match status" value="1"/>
</dbReference>
<keyword evidence="4" id="KW-0223">Dioxygenase</keyword>
<evidence type="ECO:0000259" key="7">
    <source>
        <dbReference type="SMART" id="SM00702"/>
    </source>
</evidence>
<comment type="cofactor">
    <cofactor evidence="1">
        <name>L-ascorbate</name>
        <dbReference type="ChEBI" id="CHEBI:38290"/>
    </cofactor>
</comment>
<evidence type="ECO:0000313" key="9">
    <source>
        <dbReference type="Proteomes" id="UP001303046"/>
    </source>
</evidence>
<feature type="domain" description="Prolyl 4-hydroxylase alpha subunit" evidence="7">
    <location>
        <begin position="129"/>
        <end position="307"/>
    </location>
</feature>
<dbReference type="Proteomes" id="UP001303046">
    <property type="component" value="Unassembled WGS sequence"/>
</dbReference>
<organism evidence="8 9">
    <name type="scientific">Necator americanus</name>
    <name type="common">Human hookworm</name>
    <dbReference type="NCBI Taxonomy" id="51031"/>
    <lineage>
        <taxon>Eukaryota</taxon>
        <taxon>Metazoa</taxon>
        <taxon>Ecdysozoa</taxon>
        <taxon>Nematoda</taxon>
        <taxon>Chromadorea</taxon>
        <taxon>Rhabditida</taxon>
        <taxon>Rhabditina</taxon>
        <taxon>Rhabditomorpha</taxon>
        <taxon>Strongyloidea</taxon>
        <taxon>Ancylostomatidae</taxon>
        <taxon>Bunostominae</taxon>
        <taxon>Necator</taxon>
    </lineage>
</organism>
<keyword evidence="3" id="KW-0847">Vitamin C</keyword>
<comment type="caution">
    <text evidence="8">The sequence shown here is derived from an EMBL/GenBank/DDBJ whole genome shotgun (WGS) entry which is preliminary data.</text>
</comment>